<dbReference type="AlphaFoldDB" id="A0A3N4J744"/>
<reference evidence="2 3" key="1">
    <citation type="journal article" date="2018" name="Nat. Ecol. Evol.">
        <title>Pezizomycetes genomes reveal the molecular basis of ectomycorrhizal truffle lifestyle.</title>
        <authorList>
            <person name="Murat C."/>
            <person name="Payen T."/>
            <person name="Noel B."/>
            <person name="Kuo A."/>
            <person name="Morin E."/>
            <person name="Chen J."/>
            <person name="Kohler A."/>
            <person name="Krizsan K."/>
            <person name="Balestrini R."/>
            <person name="Da Silva C."/>
            <person name="Montanini B."/>
            <person name="Hainaut M."/>
            <person name="Levati E."/>
            <person name="Barry K.W."/>
            <person name="Belfiori B."/>
            <person name="Cichocki N."/>
            <person name="Clum A."/>
            <person name="Dockter R.B."/>
            <person name="Fauchery L."/>
            <person name="Guy J."/>
            <person name="Iotti M."/>
            <person name="Le Tacon F."/>
            <person name="Lindquist E.A."/>
            <person name="Lipzen A."/>
            <person name="Malagnac F."/>
            <person name="Mello A."/>
            <person name="Molinier V."/>
            <person name="Miyauchi S."/>
            <person name="Poulain J."/>
            <person name="Riccioni C."/>
            <person name="Rubini A."/>
            <person name="Sitrit Y."/>
            <person name="Splivallo R."/>
            <person name="Traeger S."/>
            <person name="Wang M."/>
            <person name="Zifcakova L."/>
            <person name="Wipf D."/>
            <person name="Zambonelli A."/>
            <person name="Paolocci F."/>
            <person name="Nowrousian M."/>
            <person name="Ottonello S."/>
            <person name="Baldrian P."/>
            <person name="Spatafora J.W."/>
            <person name="Henrissat B."/>
            <person name="Nagy L.G."/>
            <person name="Aury J.M."/>
            <person name="Wincker P."/>
            <person name="Grigoriev I.V."/>
            <person name="Bonfante P."/>
            <person name="Martin F.M."/>
        </authorList>
    </citation>
    <scope>NUCLEOTIDE SEQUENCE [LARGE SCALE GENOMIC DNA]</scope>
    <source>
        <strain evidence="2 3">120613-1</strain>
    </source>
</reference>
<protein>
    <submittedName>
        <fullName evidence="2">Uncharacterized protein</fullName>
    </submittedName>
</protein>
<evidence type="ECO:0000313" key="3">
    <source>
        <dbReference type="Proteomes" id="UP000276215"/>
    </source>
</evidence>
<sequence length="173" mass="19377">MTLPMSWKTYNILPITLSNTPSGNPTTSPPFPHPSPPTNPHRIHWFACDKILKVAMPSKLHECPAEWLNEMTTKACRNGLIAEVWDETMRISPSPEYNNFVGKYAGSVKEADWTFLPLVGPDRAKKAEFPSVVLESGCSESAKKLHRDARLWKVGSGGEVRVVLQVKFYQPDT</sequence>
<dbReference type="EMBL" id="ML120561">
    <property type="protein sequence ID" value="RPA89684.1"/>
    <property type="molecule type" value="Genomic_DNA"/>
</dbReference>
<dbReference type="STRING" id="1336337.A0A3N4J744"/>
<feature type="region of interest" description="Disordered" evidence="1">
    <location>
        <begin position="18"/>
        <end position="37"/>
    </location>
</feature>
<name>A0A3N4J744_9PEZI</name>
<dbReference type="OrthoDB" id="76567at2759"/>
<evidence type="ECO:0000256" key="1">
    <source>
        <dbReference type="SAM" id="MobiDB-lite"/>
    </source>
</evidence>
<dbReference type="Proteomes" id="UP000276215">
    <property type="component" value="Unassembled WGS sequence"/>
</dbReference>
<organism evidence="2 3">
    <name type="scientific">Choiromyces venosus 120613-1</name>
    <dbReference type="NCBI Taxonomy" id="1336337"/>
    <lineage>
        <taxon>Eukaryota</taxon>
        <taxon>Fungi</taxon>
        <taxon>Dikarya</taxon>
        <taxon>Ascomycota</taxon>
        <taxon>Pezizomycotina</taxon>
        <taxon>Pezizomycetes</taxon>
        <taxon>Pezizales</taxon>
        <taxon>Tuberaceae</taxon>
        <taxon>Choiromyces</taxon>
    </lineage>
</organism>
<feature type="compositionally biased region" description="Pro residues" evidence="1">
    <location>
        <begin position="27"/>
        <end position="37"/>
    </location>
</feature>
<keyword evidence="3" id="KW-1185">Reference proteome</keyword>
<accession>A0A3N4J744</accession>
<evidence type="ECO:0000313" key="2">
    <source>
        <dbReference type="EMBL" id="RPA89684.1"/>
    </source>
</evidence>
<gene>
    <name evidence="2" type="ORF">L873DRAFT_615409</name>
</gene>
<proteinExistence type="predicted"/>